<sequence length="99" mass="10477">MTRTIAIQQRKGGATKSTTAAEVTLALARAGKRVLAIDLDEARALSVRMGFGAYDVPEMTSLDLLDGAEATACTVESPAIPGVDVIQGDPAWMRCQTWP</sequence>
<dbReference type="PANTHER" id="PTHR13696">
    <property type="entry name" value="P-LOOP CONTAINING NUCLEOSIDE TRIPHOSPHATE HYDROLASE"/>
    <property type="match status" value="1"/>
</dbReference>
<dbReference type="Pfam" id="PF13614">
    <property type="entry name" value="AAA_31"/>
    <property type="match status" value="1"/>
</dbReference>
<keyword evidence="3" id="KW-1185">Reference proteome</keyword>
<dbReference type="RefSeq" id="WP_284306041.1">
    <property type="nucleotide sequence ID" value="NZ_BSUO01000002.1"/>
</dbReference>
<feature type="domain" description="AAA" evidence="1">
    <location>
        <begin position="3"/>
        <end position="58"/>
    </location>
</feature>
<dbReference type="PANTHER" id="PTHR13696:SF52">
    <property type="entry name" value="PARA FAMILY PROTEIN CT_582"/>
    <property type="match status" value="1"/>
</dbReference>
<dbReference type="Proteomes" id="UP001157126">
    <property type="component" value="Unassembled WGS sequence"/>
</dbReference>
<dbReference type="InterPro" id="IPR027417">
    <property type="entry name" value="P-loop_NTPase"/>
</dbReference>
<evidence type="ECO:0000313" key="3">
    <source>
        <dbReference type="Proteomes" id="UP001157126"/>
    </source>
</evidence>
<name>A0ABQ6J0C7_9MICO</name>
<dbReference type="EMBL" id="BSUO01000002">
    <property type="protein sequence ID" value="GMA42423.1"/>
    <property type="molecule type" value="Genomic_DNA"/>
</dbReference>
<dbReference type="Gene3D" id="3.40.50.300">
    <property type="entry name" value="P-loop containing nucleotide triphosphate hydrolases"/>
    <property type="match status" value="1"/>
</dbReference>
<dbReference type="InterPro" id="IPR025669">
    <property type="entry name" value="AAA_dom"/>
</dbReference>
<reference evidence="3" key="1">
    <citation type="journal article" date="2019" name="Int. J. Syst. Evol. Microbiol.">
        <title>The Global Catalogue of Microorganisms (GCM) 10K type strain sequencing project: providing services to taxonomists for standard genome sequencing and annotation.</title>
        <authorList>
            <consortium name="The Broad Institute Genomics Platform"/>
            <consortium name="The Broad Institute Genome Sequencing Center for Infectious Disease"/>
            <person name="Wu L."/>
            <person name="Ma J."/>
        </authorList>
    </citation>
    <scope>NUCLEOTIDE SEQUENCE [LARGE SCALE GENOMIC DNA]</scope>
    <source>
        <strain evidence="3">NBRC 113072</strain>
    </source>
</reference>
<dbReference type="InterPro" id="IPR050678">
    <property type="entry name" value="DNA_Partitioning_ATPase"/>
</dbReference>
<organism evidence="2 3">
    <name type="scientific">Mobilicoccus caccae</name>
    <dbReference type="NCBI Taxonomy" id="1859295"/>
    <lineage>
        <taxon>Bacteria</taxon>
        <taxon>Bacillati</taxon>
        <taxon>Actinomycetota</taxon>
        <taxon>Actinomycetes</taxon>
        <taxon>Micrococcales</taxon>
        <taxon>Dermatophilaceae</taxon>
        <taxon>Mobilicoccus</taxon>
    </lineage>
</organism>
<proteinExistence type="predicted"/>
<gene>
    <name evidence="2" type="ORF">GCM10025883_44680</name>
</gene>
<accession>A0ABQ6J0C7</accession>
<comment type="caution">
    <text evidence="2">The sequence shown here is derived from an EMBL/GenBank/DDBJ whole genome shotgun (WGS) entry which is preliminary data.</text>
</comment>
<protein>
    <recommendedName>
        <fullName evidence="1">AAA domain-containing protein</fullName>
    </recommendedName>
</protein>
<evidence type="ECO:0000259" key="1">
    <source>
        <dbReference type="Pfam" id="PF13614"/>
    </source>
</evidence>
<evidence type="ECO:0000313" key="2">
    <source>
        <dbReference type="EMBL" id="GMA42423.1"/>
    </source>
</evidence>
<dbReference type="SUPFAM" id="SSF52540">
    <property type="entry name" value="P-loop containing nucleoside triphosphate hydrolases"/>
    <property type="match status" value="1"/>
</dbReference>